<feature type="domain" description="Tail spike TSP1/Gp66 N-terminal" evidence="4">
    <location>
        <begin position="21"/>
        <end position="81"/>
    </location>
</feature>
<dbReference type="Pfam" id="PF18668">
    <property type="entry name" value="Tail_spike_N"/>
    <property type="match status" value="1"/>
</dbReference>
<dbReference type="InterPro" id="IPR011050">
    <property type="entry name" value="Pectin_lyase_fold/virulence"/>
</dbReference>
<dbReference type="InterPro" id="IPR040775">
    <property type="entry name" value="Tail_spike_N"/>
</dbReference>
<name>A0A249Y291_9CAUD</name>
<keyword evidence="2" id="KW-0946">Virion</keyword>
<evidence type="ECO:0000313" key="5">
    <source>
        <dbReference type="EMBL" id="ASZ78805.1"/>
    </source>
</evidence>
<protein>
    <submittedName>
        <fullName evidence="5">Polygalacturonase</fullName>
    </submittedName>
</protein>
<organism evidence="5 6">
    <name type="scientific">Serratia phage 2050H1</name>
    <dbReference type="NCBI Taxonomy" id="2024250"/>
    <lineage>
        <taxon>Viruses</taxon>
        <taxon>Duplodnaviria</taxon>
        <taxon>Heunggongvirae</taxon>
        <taxon>Uroviricota</taxon>
        <taxon>Caudoviricetes</taxon>
        <taxon>Pantevenvirales</taxon>
        <taxon>Ackermannviridae</taxon>
        <taxon>Miltonvirus</taxon>
        <taxon>Miltonvirus MAM1</taxon>
    </lineage>
</organism>
<evidence type="ECO:0000313" key="6">
    <source>
        <dbReference type="Proteomes" id="UP000224362"/>
    </source>
</evidence>
<accession>A0A249Y291</accession>
<proteinExistence type="predicted"/>
<dbReference type="SUPFAM" id="SSF51126">
    <property type="entry name" value="Pectin lyase-like"/>
    <property type="match status" value="1"/>
</dbReference>
<dbReference type="Pfam" id="PF13229">
    <property type="entry name" value="Beta_helix"/>
    <property type="match status" value="1"/>
</dbReference>
<dbReference type="GO" id="GO:0019058">
    <property type="term" value="P:viral life cycle"/>
    <property type="evidence" value="ECO:0007669"/>
    <property type="project" value="UniProtKB-ARBA"/>
</dbReference>
<sequence length="707" mass="75188">MSTRRPNFNNADLEQAYYYKRRSFGNGYTIKFQREALLWDSADGGDGNYYIWGGALPKSVPSGSTPATSGGLGNTAWVNIGTAALANVLYDMLTPEMFGAKGDGVADDTAAVVECWKSAKAKASDQFRIEVVMRHKYLIRAQTLIGSSNVRYSGGGTITTDSTALNYTMITFDDCANFIFTDIKVTRSAFPDPSVMWSKTNQAMVMTNCTDFLVSQCDVSYHTDAISVSSGARYIIEGNRTHELGEEGIAIRRSRKFVCRNNFVFNHHGDGILLKTANVFCHDGLIEGNHVFDGLKKSGIAGGARGGGITLNDEVIGTVSGINFSSLGVVGNLVRNTSYGLSFANVDDLRIEANSCIDIERFGINWDTTVFNNPSLNPMYRGAVVGNNVVNCGQVGISATSLNGINIFNVLVTGNTVESAGTQTGAEYPGITVSGGVVTSNIVTNCTVAYQGSDTVATGNRFIGSTRTTDGVGAVWLKIGGSGVFSDNVVVDSNKGYIRLSSANDLSFSGNDIALQSSFAGLYFTGTFTTGVKAGGNVYSCPNFPSVSNFNVGPTVIRSMELTPAEFGRKRHVYDGVAASGLTHLVGDVVSNRAPAVGFPMDYVVSAINGDGTPALTPLNFNRRLVTVTQDLVVTNGTFIQIKVTGLVGVLSNWMPEGVATSVPAQGLTITAHVTNAQEVTFLVWNHSGNDRNITGVTLSTYVHSVN</sequence>
<evidence type="ECO:0000256" key="2">
    <source>
        <dbReference type="ARBA" id="ARBA00022844"/>
    </source>
</evidence>
<evidence type="ECO:0000256" key="1">
    <source>
        <dbReference type="ARBA" id="ARBA00004328"/>
    </source>
</evidence>
<dbReference type="Gene3D" id="2.160.20.10">
    <property type="entry name" value="Single-stranded right-handed beta-helix, Pectin lyase-like"/>
    <property type="match status" value="1"/>
</dbReference>
<dbReference type="GO" id="GO:0044423">
    <property type="term" value="C:virion component"/>
    <property type="evidence" value="ECO:0007669"/>
    <property type="project" value="UniProtKB-KW"/>
</dbReference>
<dbReference type="InterPro" id="IPR006626">
    <property type="entry name" value="PbH1"/>
</dbReference>
<feature type="domain" description="Right handed beta helix" evidence="3">
    <location>
        <begin position="200"/>
        <end position="315"/>
    </location>
</feature>
<dbReference type="GO" id="GO:0051701">
    <property type="term" value="P:biological process involved in interaction with host"/>
    <property type="evidence" value="ECO:0007669"/>
    <property type="project" value="UniProtKB-ARBA"/>
</dbReference>
<dbReference type="EMBL" id="MF285619">
    <property type="protein sequence ID" value="ASZ78805.1"/>
    <property type="molecule type" value="Genomic_DNA"/>
</dbReference>
<evidence type="ECO:0000259" key="3">
    <source>
        <dbReference type="Pfam" id="PF13229"/>
    </source>
</evidence>
<evidence type="ECO:0000259" key="4">
    <source>
        <dbReference type="Pfam" id="PF18668"/>
    </source>
</evidence>
<dbReference type="InterPro" id="IPR012334">
    <property type="entry name" value="Pectin_lyas_fold"/>
</dbReference>
<dbReference type="InterPro" id="IPR039448">
    <property type="entry name" value="Beta_helix"/>
</dbReference>
<reference evidence="5 6" key="1">
    <citation type="submission" date="2017-06" db="EMBL/GenBank/DDBJ databases">
        <authorList>
            <person name="Kim H.J."/>
            <person name="Triplett B.A."/>
        </authorList>
    </citation>
    <scope>NUCLEOTIDE SEQUENCE [LARGE SCALE GENOMIC DNA]</scope>
</reference>
<comment type="subcellular location">
    <subcellularLocation>
        <location evidence="1">Virion</location>
    </subcellularLocation>
</comment>
<dbReference type="SMART" id="SM00710">
    <property type="entry name" value="PbH1"/>
    <property type="match status" value="8"/>
</dbReference>
<dbReference type="Gene3D" id="2.10.10.80">
    <property type="match status" value="1"/>
</dbReference>
<gene>
    <name evidence="5" type="ORF">2050H1_039</name>
</gene>
<dbReference type="Proteomes" id="UP000224362">
    <property type="component" value="Segment"/>
</dbReference>